<proteinExistence type="predicted"/>
<dbReference type="EMBL" id="LT607751">
    <property type="protein sequence ID" value="SCG46810.1"/>
    <property type="molecule type" value="Genomic_DNA"/>
</dbReference>
<dbReference type="RefSeq" id="WP_088970198.1">
    <property type="nucleotide sequence ID" value="NZ_JBHLYF010000019.1"/>
</dbReference>
<sequence>MTRLAGLDLRRGRHVVHSSSLTVDGLWIANGVFELLDDSPGDKELGAAVRRMLDASRDGVPTPDLRGGPSLFAPVLDALGLRSWATYAKGAVHVDVEQDGEDVLVSPTRNGGREGFVGLTEQSVRLAAPDDEELGVALRAALGRSS</sequence>
<evidence type="ECO:0000313" key="1">
    <source>
        <dbReference type="EMBL" id="SCG46810.1"/>
    </source>
</evidence>
<accession>A0A1C5HLB8</accession>
<dbReference type="InterPro" id="IPR037891">
    <property type="entry name" value="Cdil-like_sf"/>
</dbReference>
<protein>
    <submittedName>
        <fullName evidence="1">Uncharacterized protein</fullName>
    </submittedName>
</protein>
<dbReference type="AlphaFoldDB" id="A0A1C5HLB8"/>
<dbReference type="Proteomes" id="UP000198210">
    <property type="component" value="Chromosome I"/>
</dbReference>
<gene>
    <name evidence="1" type="ORF">GA0074704_1948</name>
</gene>
<keyword evidence="2" id="KW-1185">Reference proteome</keyword>
<organism evidence="1 2">
    <name type="scientific">Micromonospora siamensis</name>
    <dbReference type="NCBI Taxonomy" id="299152"/>
    <lineage>
        <taxon>Bacteria</taxon>
        <taxon>Bacillati</taxon>
        <taxon>Actinomycetota</taxon>
        <taxon>Actinomycetes</taxon>
        <taxon>Micromonosporales</taxon>
        <taxon>Micromonosporaceae</taxon>
        <taxon>Micromonospora</taxon>
    </lineage>
</organism>
<dbReference type="Gene3D" id="3.40.1590.10">
    <property type="entry name" value="NMB0488-like"/>
    <property type="match status" value="1"/>
</dbReference>
<name>A0A1C5HLB8_9ACTN</name>
<dbReference type="SUPFAM" id="SSF160207">
    <property type="entry name" value="NMB0488-like"/>
    <property type="match status" value="1"/>
</dbReference>
<reference evidence="1 2" key="1">
    <citation type="submission" date="2016-06" db="EMBL/GenBank/DDBJ databases">
        <authorList>
            <person name="Kjaerup R.B."/>
            <person name="Dalgaard T.S."/>
            <person name="Juul-Madsen H.R."/>
        </authorList>
    </citation>
    <scope>NUCLEOTIDE SEQUENCE [LARGE SCALE GENOMIC DNA]</scope>
    <source>
        <strain evidence="1 2">DSM 45097</strain>
    </source>
</reference>
<evidence type="ECO:0000313" key="2">
    <source>
        <dbReference type="Proteomes" id="UP000198210"/>
    </source>
</evidence>